<proteinExistence type="predicted"/>
<feature type="region of interest" description="Disordered" evidence="1">
    <location>
        <begin position="1"/>
        <end position="50"/>
    </location>
</feature>
<sequence length="50" mass="5586">MSKKSYLSPQPSAVEKENKNCVKPKPTNLAGSELEGNKKEKTQKAIKRNQ</sequence>
<evidence type="ECO:0000256" key="1">
    <source>
        <dbReference type="SAM" id="MobiDB-lite"/>
    </source>
</evidence>
<organism evidence="2 3">
    <name type="scientific">Legionella drozanskii LLAP-1</name>
    <dbReference type="NCBI Taxonomy" id="1212489"/>
    <lineage>
        <taxon>Bacteria</taxon>
        <taxon>Pseudomonadati</taxon>
        <taxon>Pseudomonadota</taxon>
        <taxon>Gammaproteobacteria</taxon>
        <taxon>Legionellales</taxon>
        <taxon>Legionellaceae</taxon>
        <taxon>Legionella</taxon>
    </lineage>
</organism>
<dbReference type="AlphaFoldDB" id="A0A0W0SZ21"/>
<accession>A0A0W0SZ21</accession>
<dbReference type="EMBL" id="LNXY01000018">
    <property type="protein sequence ID" value="KTC88213.1"/>
    <property type="molecule type" value="Genomic_DNA"/>
</dbReference>
<gene>
    <name evidence="2" type="ORF">Ldro_0807</name>
</gene>
<protein>
    <submittedName>
        <fullName evidence="2">Uncharacterized protein</fullName>
    </submittedName>
</protein>
<reference evidence="2 3" key="1">
    <citation type="submission" date="2015-11" db="EMBL/GenBank/DDBJ databases">
        <title>Genomic analysis of 38 Legionella species identifies large and diverse effector repertoires.</title>
        <authorList>
            <person name="Burstein D."/>
            <person name="Amaro F."/>
            <person name="Zusman T."/>
            <person name="Lifshitz Z."/>
            <person name="Cohen O."/>
            <person name="Gilbert J.A."/>
            <person name="Pupko T."/>
            <person name="Shuman H.A."/>
            <person name="Segal G."/>
        </authorList>
    </citation>
    <scope>NUCLEOTIDE SEQUENCE [LARGE SCALE GENOMIC DNA]</scope>
    <source>
        <strain evidence="2 3">ATCC 700990</strain>
    </source>
</reference>
<evidence type="ECO:0000313" key="3">
    <source>
        <dbReference type="Proteomes" id="UP000054736"/>
    </source>
</evidence>
<feature type="compositionally biased region" description="Polar residues" evidence="1">
    <location>
        <begin position="1"/>
        <end position="11"/>
    </location>
</feature>
<name>A0A0W0SZ21_9GAMM</name>
<evidence type="ECO:0000313" key="2">
    <source>
        <dbReference type="EMBL" id="KTC88213.1"/>
    </source>
</evidence>
<comment type="caution">
    <text evidence="2">The sequence shown here is derived from an EMBL/GenBank/DDBJ whole genome shotgun (WGS) entry which is preliminary data.</text>
</comment>
<dbReference type="Proteomes" id="UP000054736">
    <property type="component" value="Unassembled WGS sequence"/>
</dbReference>
<dbReference type="RefSeq" id="WP_157066458.1">
    <property type="nucleotide sequence ID" value="NZ_CAAAIU010000014.1"/>
</dbReference>
<keyword evidence="3" id="KW-1185">Reference proteome</keyword>
<dbReference type="PATRIC" id="fig|1212489.4.peg.845"/>